<feature type="compositionally biased region" description="Low complexity" evidence="1">
    <location>
        <begin position="113"/>
        <end position="126"/>
    </location>
</feature>
<dbReference type="InterPro" id="IPR018392">
    <property type="entry name" value="LysM"/>
</dbReference>
<dbReference type="PROSITE" id="PS51782">
    <property type="entry name" value="LYSM"/>
    <property type="match status" value="2"/>
</dbReference>
<proteinExistence type="predicted"/>
<dbReference type="CDD" id="cd00118">
    <property type="entry name" value="LysM"/>
    <property type="match status" value="2"/>
</dbReference>
<dbReference type="PANTHER" id="PTHR33734">
    <property type="entry name" value="LYSM DOMAIN-CONTAINING GPI-ANCHORED PROTEIN 2"/>
    <property type="match status" value="1"/>
</dbReference>
<dbReference type="Gene3D" id="3.10.350.10">
    <property type="entry name" value="LysM domain"/>
    <property type="match status" value="2"/>
</dbReference>
<feature type="domain" description="LysM" evidence="2">
    <location>
        <begin position="62"/>
        <end position="107"/>
    </location>
</feature>
<evidence type="ECO:0000256" key="1">
    <source>
        <dbReference type="SAM" id="MobiDB-lite"/>
    </source>
</evidence>
<feature type="compositionally biased region" description="Basic residues" evidence="1">
    <location>
        <begin position="639"/>
        <end position="656"/>
    </location>
</feature>
<dbReference type="InterPro" id="IPR036779">
    <property type="entry name" value="LysM_dom_sf"/>
</dbReference>
<feature type="domain" description="LysM" evidence="2">
    <location>
        <begin position="2"/>
        <end position="47"/>
    </location>
</feature>
<dbReference type="Pfam" id="PF01476">
    <property type="entry name" value="LysM"/>
    <property type="match status" value="2"/>
</dbReference>
<organism evidence="3 4">
    <name type="scientific">Paenibacillus dokdonensis</name>
    <dbReference type="NCBI Taxonomy" id="2567944"/>
    <lineage>
        <taxon>Bacteria</taxon>
        <taxon>Bacillati</taxon>
        <taxon>Bacillota</taxon>
        <taxon>Bacilli</taxon>
        <taxon>Bacillales</taxon>
        <taxon>Paenibacillaceae</taxon>
        <taxon>Paenibacillus</taxon>
    </lineage>
</organism>
<dbReference type="Proteomes" id="UP001344632">
    <property type="component" value="Unassembled WGS sequence"/>
</dbReference>
<name>A0ABU6GP93_9BACL</name>
<gene>
    <name evidence="3" type="ORF">P4H66_17220</name>
</gene>
<feature type="compositionally biased region" description="Polar residues" evidence="1">
    <location>
        <begin position="579"/>
        <end position="601"/>
    </location>
</feature>
<evidence type="ECO:0000313" key="4">
    <source>
        <dbReference type="Proteomes" id="UP001344632"/>
    </source>
</evidence>
<keyword evidence="4" id="KW-1185">Reference proteome</keyword>
<reference evidence="3 4" key="1">
    <citation type="submission" date="2023-03" db="EMBL/GenBank/DDBJ databases">
        <title>Bacillus Genome Sequencing.</title>
        <authorList>
            <person name="Dunlap C."/>
        </authorList>
    </citation>
    <scope>NUCLEOTIDE SEQUENCE [LARGE SCALE GENOMIC DNA]</scope>
    <source>
        <strain evidence="3 4">BD-525</strain>
    </source>
</reference>
<dbReference type="EMBL" id="JARLKZ010000014">
    <property type="protein sequence ID" value="MEC0241561.1"/>
    <property type="molecule type" value="Genomic_DNA"/>
</dbReference>
<sequence>MKIHIVKNGDTLYELSKKYDIPLQKIIDANPQISDPNQLQIGQKVKIPAVPMQVPSNDQIIHKHVVKQGDSLWKLSKAWGVSLKEMIDANPQLKNPNALLVGEVVNIPKTSGNSNVNTNSNTNANANHDKVLPGGKAYTGPKEETAPKAEVTAPSNVQPQQLEIPNLPLPNLMPEMTLPNVLPNVPNVMPNIPNIMPEMTVPNVMPNIMPEMVKPNVTPNIMPEMTMPNVMPNVMPNMTPNVMPEMTVPNVMPNIMPLAENKPMAVKPAHEEPCGCEDNYWGAQHPFMQFPVHAQEVGSFYNMPCDEGVLGEHSYNNMPYPGKTSNYPGIVESAQDDDCMPNQSWVSPYSHMPVGGQWGENHWENHQSPVAYEPNMQSPVSNQPNHAYHHNHVSPISYEPNMQSPVSNQPNQPYHHNDVSPMYYEPNMQSPVSNQPNQPYHHNDVSPMYYEPNMQSPVSNYPNQPYHHSNVSPMYYEPAPYNPCGCSDVSPAYHGPNPNYVDPMFNYPGGCPQFAYPAWCYPYPAPMMGNYGAMPNAQLGAYGHDPNMQFHDPNMQFPGWGGMGHPEWDRAQSYGYPAQMTQPEPVSTASVNSAQAPSTSFEAVESNEEAKVESTKKVKTLSSTKNSTKASREKDVPQKSKRQGSSSKRKNPWIRD</sequence>
<dbReference type="SMART" id="SM00257">
    <property type="entry name" value="LysM"/>
    <property type="match status" value="2"/>
</dbReference>
<accession>A0ABU6GP93</accession>
<feature type="region of interest" description="Disordered" evidence="1">
    <location>
        <begin position="111"/>
        <end position="156"/>
    </location>
</feature>
<dbReference type="RefSeq" id="WP_326089251.1">
    <property type="nucleotide sequence ID" value="NZ_JARLKZ010000014.1"/>
</dbReference>
<feature type="region of interest" description="Disordered" evidence="1">
    <location>
        <begin position="578"/>
        <end position="656"/>
    </location>
</feature>
<evidence type="ECO:0000259" key="2">
    <source>
        <dbReference type="PROSITE" id="PS51782"/>
    </source>
</evidence>
<comment type="caution">
    <text evidence="3">The sequence shown here is derived from an EMBL/GenBank/DDBJ whole genome shotgun (WGS) entry which is preliminary data.</text>
</comment>
<evidence type="ECO:0000313" key="3">
    <source>
        <dbReference type="EMBL" id="MEC0241561.1"/>
    </source>
</evidence>
<protein>
    <submittedName>
        <fullName evidence="3">LysM peptidoglycan-binding domain-containing protein</fullName>
    </submittedName>
</protein>
<feature type="compositionally biased region" description="Low complexity" evidence="1">
    <location>
        <begin position="620"/>
        <end position="629"/>
    </location>
</feature>
<dbReference type="SUPFAM" id="SSF54106">
    <property type="entry name" value="LysM domain"/>
    <property type="match status" value="2"/>
</dbReference>
<dbReference type="PANTHER" id="PTHR33734:SF22">
    <property type="entry name" value="MEMBRANE-BOUND LYTIC MUREIN TRANSGLYCOSYLASE D"/>
    <property type="match status" value="1"/>
</dbReference>